<feature type="signal peptide" evidence="10">
    <location>
        <begin position="1"/>
        <end position="23"/>
    </location>
</feature>
<dbReference type="GO" id="GO:0005576">
    <property type="term" value="C:extracellular region"/>
    <property type="evidence" value="ECO:0007669"/>
    <property type="project" value="UniProtKB-SubCell"/>
</dbReference>
<evidence type="ECO:0000256" key="10">
    <source>
        <dbReference type="SAM" id="SignalP"/>
    </source>
</evidence>
<dbReference type="InterPro" id="IPR043504">
    <property type="entry name" value="Peptidase_S1_PA_chymotrypsin"/>
</dbReference>
<keyword evidence="6" id="KW-0720">Serine protease</keyword>
<feature type="compositionally biased region" description="Polar residues" evidence="9">
    <location>
        <begin position="201"/>
        <end position="233"/>
    </location>
</feature>
<organism evidence="12 13">
    <name type="scientific">Arctia plantaginis</name>
    <name type="common">Wood tiger moth</name>
    <name type="synonym">Phalaena plantaginis</name>
    <dbReference type="NCBI Taxonomy" id="874455"/>
    <lineage>
        <taxon>Eukaryota</taxon>
        <taxon>Metazoa</taxon>
        <taxon>Ecdysozoa</taxon>
        <taxon>Arthropoda</taxon>
        <taxon>Hexapoda</taxon>
        <taxon>Insecta</taxon>
        <taxon>Pterygota</taxon>
        <taxon>Neoptera</taxon>
        <taxon>Endopterygota</taxon>
        <taxon>Lepidoptera</taxon>
        <taxon>Glossata</taxon>
        <taxon>Ditrysia</taxon>
        <taxon>Noctuoidea</taxon>
        <taxon>Erebidae</taxon>
        <taxon>Arctiinae</taxon>
        <taxon>Arctia</taxon>
    </lineage>
</organism>
<dbReference type="Pfam" id="PF00089">
    <property type="entry name" value="Trypsin"/>
    <property type="match status" value="1"/>
</dbReference>
<dbReference type="Proteomes" id="UP000494256">
    <property type="component" value="Unassembled WGS sequence"/>
</dbReference>
<reference evidence="12 13" key="1">
    <citation type="submission" date="2020-04" db="EMBL/GenBank/DDBJ databases">
        <authorList>
            <person name="Wallbank WR R."/>
            <person name="Pardo Diaz C."/>
            <person name="Kozak K."/>
            <person name="Martin S."/>
            <person name="Jiggins C."/>
            <person name="Moest M."/>
            <person name="Warren A I."/>
            <person name="Byers J.R.P. K."/>
            <person name="Montejo-Kovacevich G."/>
            <person name="Yen C E."/>
        </authorList>
    </citation>
    <scope>NUCLEOTIDE SEQUENCE [LARGE SCALE GENOMIC DNA]</scope>
</reference>
<feature type="domain" description="Peptidase S1" evidence="11">
    <location>
        <begin position="291"/>
        <end position="538"/>
    </location>
</feature>
<evidence type="ECO:0000313" key="12">
    <source>
        <dbReference type="EMBL" id="CAB3245785.1"/>
    </source>
</evidence>
<feature type="chain" id="PRO_5035822028" description="Peptidase S1 domain-containing protein" evidence="10">
    <location>
        <begin position="24"/>
        <end position="543"/>
    </location>
</feature>
<keyword evidence="4 10" id="KW-0732">Signal</keyword>
<evidence type="ECO:0000256" key="9">
    <source>
        <dbReference type="SAM" id="MobiDB-lite"/>
    </source>
</evidence>
<comment type="subcellular location">
    <subcellularLocation>
        <location evidence="1">Secreted</location>
    </subcellularLocation>
</comment>
<dbReference type="InterPro" id="IPR031986">
    <property type="entry name" value="GD_N"/>
</dbReference>
<dbReference type="Gene3D" id="2.40.10.10">
    <property type="entry name" value="Trypsin-like serine proteases"/>
    <property type="match status" value="1"/>
</dbReference>
<evidence type="ECO:0000256" key="2">
    <source>
        <dbReference type="ARBA" id="ARBA00022525"/>
    </source>
</evidence>
<dbReference type="EMBL" id="CADEBD010000327">
    <property type="protein sequence ID" value="CAB3245785.1"/>
    <property type="molecule type" value="Genomic_DNA"/>
</dbReference>
<dbReference type="PRINTS" id="PR00722">
    <property type="entry name" value="CHYMOTRYPSIN"/>
</dbReference>
<dbReference type="PANTHER" id="PTHR24260">
    <property type="match status" value="1"/>
</dbReference>
<dbReference type="InterPro" id="IPR001254">
    <property type="entry name" value="Trypsin_dom"/>
</dbReference>
<evidence type="ECO:0000259" key="11">
    <source>
        <dbReference type="PROSITE" id="PS50240"/>
    </source>
</evidence>
<keyword evidence="3" id="KW-0645">Protease</keyword>
<evidence type="ECO:0000256" key="5">
    <source>
        <dbReference type="ARBA" id="ARBA00022801"/>
    </source>
</evidence>
<keyword evidence="2" id="KW-0964">Secreted</keyword>
<keyword evidence="7" id="KW-0865">Zymogen</keyword>
<dbReference type="InterPro" id="IPR051333">
    <property type="entry name" value="CLIP_Serine_Protease"/>
</dbReference>
<keyword evidence="8" id="KW-1015">Disulfide bond</keyword>
<dbReference type="OrthoDB" id="18648at2759"/>
<dbReference type="SUPFAM" id="SSF50494">
    <property type="entry name" value="Trypsin-like serine proteases"/>
    <property type="match status" value="1"/>
</dbReference>
<evidence type="ECO:0000256" key="6">
    <source>
        <dbReference type="ARBA" id="ARBA00022825"/>
    </source>
</evidence>
<dbReference type="PROSITE" id="PS50240">
    <property type="entry name" value="TRYPSIN_DOM"/>
    <property type="match status" value="1"/>
</dbReference>
<dbReference type="SMART" id="SM00020">
    <property type="entry name" value="Tryp_SPc"/>
    <property type="match status" value="1"/>
</dbReference>
<feature type="region of interest" description="Disordered" evidence="9">
    <location>
        <begin position="151"/>
        <end position="235"/>
    </location>
</feature>
<evidence type="ECO:0000256" key="8">
    <source>
        <dbReference type="ARBA" id="ARBA00023157"/>
    </source>
</evidence>
<name>A0A8S1AEA2_ARCPL</name>
<dbReference type="Pfam" id="PF16030">
    <property type="entry name" value="GD_N"/>
    <property type="match status" value="1"/>
</dbReference>
<accession>A0A8S1AEA2</accession>
<dbReference type="InterPro" id="IPR018114">
    <property type="entry name" value="TRYPSIN_HIS"/>
</dbReference>
<evidence type="ECO:0000313" key="13">
    <source>
        <dbReference type="Proteomes" id="UP000494256"/>
    </source>
</evidence>
<dbReference type="FunFam" id="2.40.10.10:FF:000146">
    <property type="entry name" value="Serine protease 53"/>
    <property type="match status" value="1"/>
</dbReference>
<dbReference type="PANTHER" id="PTHR24260:SF143">
    <property type="entry name" value="SERINE PROTEASE GD-LIKE PROTEIN"/>
    <property type="match status" value="1"/>
</dbReference>
<dbReference type="GO" id="GO:0006508">
    <property type="term" value="P:proteolysis"/>
    <property type="evidence" value="ECO:0007669"/>
    <property type="project" value="UniProtKB-KW"/>
</dbReference>
<proteinExistence type="predicted"/>
<dbReference type="AlphaFoldDB" id="A0A8S1AEA2"/>
<gene>
    <name evidence="12" type="ORF">APLA_LOCUS11243</name>
</gene>
<evidence type="ECO:0000256" key="4">
    <source>
        <dbReference type="ARBA" id="ARBA00022729"/>
    </source>
</evidence>
<dbReference type="InterPro" id="IPR001314">
    <property type="entry name" value="Peptidase_S1A"/>
</dbReference>
<dbReference type="GO" id="GO:0004252">
    <property type="term" value="F:serine-type endopeptidase activity"/>
    <property type="evidence" value="ECO:0007669"/>
    <property type="project" value="InterPro"/>
</dbReference>
<feature type="compositionally biased region" description="Polar residues" evidence="9">
    <location>
        <begin position="159"/>
        <end position="183"/>
    </location>
</feature>
<protein>
    <recommendedName>
        <fullName evidence="11">Peptidase S1 domain-containing protein</fullName>
    </recommendedName>
</protein>
<sequence>MELVKQVCSSVLVLVLSVCLVCSQSVRSPCPGIFDYERVESGIRGKIVIRPGAPTTQLVVQVNFTVTAQIFNNYYGSLNQVNERFALQNYNQGSPMVFHVTLPMMSPLPKVTAITVNGQTICRGPGDTLRPNRYLTTFSLQHTSYFQGGAQVLPPIQPYQPNGGSQDYDTQDNTYDVNSSSHPVYQPSIPAYETSRRPNPIVNQNLYYPSYEETTQRPYKPQTRPQNRPQTLPQAPIQEIPQYYPPVEEVYQTPEPVTTERVVQRPQPQSQPQTYAECGTRSSKLDKLALIYGGEDYQRGDQPWLVAIYKKSGSNLNFKCGGTLVSNRHIVTAAHCMWLGADKSAVQDMIVKLGVHRLSDWEDDIVVTRSLIDVKIHEEYDSNSFKNDISVLILSKEVKFNTYIRPACLWDGNNALEQIVGSSGVVAGWGEQSRQGGGADMPQLVRLPIVRTEKCRASKESFVELTSDKTFCAGDHNGVGPCRGDSGGGLYLLDGVRWRLRGIVSVSLRGLDGGCNLNEYVVFTDTAKYLPWINKVLSTKYYD</sequence>
<evidence type="ECO:0000256" key="3">
    <source>
        <dbReference type="ARBA" id="ARBA00022670"/>
    </source>
</evidence>
<dbReference type="PROSITE" id="PS00134">
    <property type="entry name" value="TRYPSIN_HIS"/>
    <property type="match status" value="1"/>
</dbReference>
<evidence type="ECO:0000256" key="7">
    <source>
        <dbReference type="ARBA" id="ARBA00023145"/>
    </source>
</evidence>
<dbReference type="CDD" id="cd00190">
    <property type="entry name" value="Tryp_SPc"/>
    <property type="match status" value="1"/>
</dbReference>
<evidence type="ECO:0000256" key="1">
    <source>
        <dbReference type="ARBA" id="ARBA00004613"/>
    </source>
</evidence>
<comment type="caution">
    <text evidence="12">The sequence shown here is derived from an EMBL/GenBank/DDBJ whole genome shotgun (WGS) entry which is preliminary data.</text>
</comment>
<keyword evidence="5" id="KW-0378">Hydrolase</keyword>
<dbReference type="InterPro" id="IPR009003">
    <property type="entry name" value="Peptidase_S1_PA"/>
</dbReference>